<dbReference type="GO" id="GO:0071949">
    <property type="term" value="F:FAD binding"/>
    <property type="evidence" value="ECO:0007669"/>
    <property type="project" value="InterPro"/>
</dbReference>
<dbReference type="EMBL" id="AP010968">
    <property type="protein sequence ID" value="BAJ26828.1"/>
    <property type="molecule type" value="Genomic_DNA"/>
</dbReference>
<dbReference type="HOGENOM" id="CLU_028028_2_1_11"/>
<sequence>MNPRGGAAEGRGTAVVIGGGLAGCLAAWALHGVAERIVVVERDRYPDGVGFRAGVPQARHCHLLLEAGRRTLDELMPGIVGELVADGANRILLGGVSWLTAEGWLARHQSDLAVLICSRPLIDHAVLKRVRALPNVEFRTATEVTGLLGDGGTVTGVRLVGRGTGNQGTDGRGTDGEPETEIAAELVVDASGRRTRAPEWLAALGVPAVPEERVDAGISYATRFYRRPAGTPDDLAYYLQCKAPERGRLGLLMPIEGNRWMVGLGGMRGFEPSVKEEEFEEQLGGLRHPGVAEAIVGAEPIGPIRGFAPGPSVWRHYERSALRGFLAIGDSSCAFNPVYGQGMSVASFSARALRDAARKHEGIGEAVVRETRQAVSAAAKGSWELAAGEDVRFPATVGGPAGLPVRLQHRLMDRVLARAATDGKVADAFLRVASLVAPPTLMFRPSVLGRVLFGR</sequence>
<feature type="domain" description="FAD-binding" evidence="1">
    <location>
        <begin position="14"/>
        <end position="346"/>
    </location>
</feature>
<reference evidence="2 3" key="1">
    <citation type="journal article" date="2010" name="DNA Res.">
        <title>Genome sequence of Kitasatospora setae NBRC 14216T: an evolutionary snapshot of the family Streptomycetaceae.</title>
        <authorList>
            <person name="Ichikawa N."/>
            <person name="Oguchi A."/>
            <person name="Ikeda H."/>
            <person name="Ishikawa J."/>
            <person name="Kitani S."/>
            <person name="Watanabe Y."/>
            <person name="Nakamura S."/>
            <person name="Katano Y."/>
            <person name="Kishi E."/>
            <person name="Sasagawa M."/>
            <person name="Ankai A."/>
            <person name="Fukui S."/>
            <person name="Hashimoto Y."/>
            <person name="Kamata S."/>
            <person name="Otoguro M."/>
            <person name="Tanikawa S."/>
            <person name="Nihira T."/>
            <person name="Horinouchi S."/>
            <person name="Ohnishi Y."/>
            <person name="Hayakawa M."/>
            <person name="Kuzuyama T."/>
            <person name="Arisawa A."/>
            <person name="Nomoto F."/>
            <person name="Miura H."/>
            <person name="Takahashi Y."/>
            <person name="Fujita N."/>
        </authorList>
    </citation>
    <scope>NUCLEOTIDE SEQUENCE [LARGE SCALE GENOMIC DNA]</scope>
    <source>
        <strain evidence="3">ATCC 33774 / DSM 43861 / JCM 3304 / KCC A-0304 / NBRC 14216 / KM-6054</strain>
    </source>
</reference>
<dbReference type="InterPro" id="IPR002938">
    <property type="entry name" value="FAD-bd"/>
</dbReference>
<dbReference type="eggNOG" id="COG0644">
    <property type="taxonomic scope" value="Bacteria"/>
</dbReference>
<keyword evidence="3" id="KW-1185">Reference proteome</keyword>
<dbReference type="PANTHER" id="PTHR43422">
    <property type="entry name" value="THIAMINE THIAZOLE SYNTHASE"/>
    <property type="match status" value="1"/>
</dbReference>
<dbReference type="KEGG" id="ksk:KSE_09920"/>
<proteinExistence type="predicted"/>
<evidence type="ECO:0000313" key="3">
    <source>
        <dbReference type="Proteomes" id="UP000007076"/>
    </source>
</evidence>
<dbReference type="Proteomes" id="UP000007076">
    <property type="component" value="Chromosome"/>
</dbReference>
<dbReference type="PATRIC" id="fig|452652.3.peg.983"/>
<evidence type="ECO:0000259" key="1">
    <source>
        <dbReference type="Pfam" id="PF01494"/>
    </source>
</evidence>
<dbReference type="InterPro" id="IPR036188">
    <property type="entry name" value="FAD/NAD-bd_sf"/>
</dbReference>
<dbReference type="Gene3D" id="3.50.50.60">
    <property type="entry name" value="FAD/NAD(P)-binding domain"/>
    <property type="match status" value="1"/>
</dbReference>
<dbReference type="Pfam" id="PF01494">
    <property type="entry name" value="FAD_binding_3"/>
    <property type="match status" value="1"/>
</dbReference>
<protein>
    <recommendedName>
        <fullName evidence="1">FAD-binding domain-containing protein</fullName>
    </recommendedName>
</protein>
<dbReference type="PROSITE" id="PS51257">
    <property type="entry name" value="PROKAR_LIPOPROTEIN"/>
    <property type="match status" value="1"/>
</dbReference>
<dbReference type="PANTHER" id="PTHR43422:SF3">
    <property type="entry name" value="THIAMINE THIAZOLE SYNTHASE"/>
    <property type="match status" value="1"/>
</dbReference>
<dbReference type="STRING" id="452652.KSE_09920"/>
<dbReference type="RefSeq" id="WP_014134147.1">
    <property type="nucleotide sequence ID" value="NC_016109.1"/>
</dbReference>
<accession>E4N6J7</accession>
<evidence type="ECO:0000313" key="2">
    <source>
        <dbReference type="EMBL" id="BAJ26828.1"/>
    </source>
</evidence>
<dbReference type="SUPFAM" id="SSF51905">
    <property type="entry name" value="FAD/NAD(P)-binding domain"/>
    <property type="match status" value="1"/>
</dbReference>
<dbReference type="AlphaFoldDB" id="E4N6J7"/>
<name>E4N6J7_KITSK</name>
<gene>
    <name evidence="2" type="ordered locus">KSE_09920</name>
</gene>
<organism evidence="2 3">
    <name type="scientific">Kitasatospora setae (strain ATCC 33774 / DSM 43861 / JCM 3304 / KCC A-0304 / NBRC 14216 / KM-6054)</name>
    <name type="common">Streptomyces setae</name>
    <dbReference type="NCBI Taxonomy" id="452652"/>
    <lineage>
        <taxon>Bacteria</taxon>
        <taxon>Bacillati</taxon>
        <taxon>Actinomycetota</taxon>
        <taxon>Actinomycetes</taxon>
        <taxon>Kitasatosporales</taxon>
        <taxon>Streptomycetaceae</taxon>
        <taxon>Kitasatospora</taxon>
    </lineage>
</organism>